<dbReference type="InterPro" id="IPR005829">
    <property type="entry name" value="Sugar_transporter_CS"/>
</dbReference>
<name>A0ABR0EWN9_ZASCE</name>
<dbReference type="InterPro" id="IPR036259">
    <property type="entry name" value="MFS_trans_sf"/>
</dbReference>
<dbReference type="InterPro" id="IPR020846">
    <property type="entry name" value="MFS_dom"/>
</dbReference>
<dbReference type="InterPro" id="IPR003663">
    <property type="entry name" value="Sugar/inositol_transpt"/>
</dbReference>
<evidence type="ECO:0000256" key="9">
    <source>
        <dbReference type="SAM" id="Phobius"/>
    </source>
</evidence>
<evidence type="ECO:0000256" key="3">
    <source>
        <dbReference type="ARBA" id="ARBA00022448"/>
    </source>
</evidence>
<keyword evidence="3 7" id="KW-0813">Transport</keyword>
<dbReference type="PROSITE" id="PS00217">
    <property type="entry name" value="SUGAR_TRANSPORT_2"/>
    <property type="match status" value="1"/>
</dbReference>
<dbReference type="PROSITE" id="PS50850">
    <property type="entry name" value="MFS"/>
    <property type="match status" value="1"/>
</dbReference>
<keyword evidence="6 9" id="KW-0472">Membrane</keyword>
<evidence type="ECO:0000313" key="11">
    <source>
        <dbReference type="EMBL" id="KAK4505675.1"/>
    </source>
</evidence>
<protein>
    <recommendedName>
        <fullName evidence="10">Major facilitator superfamily (MFS) profile domain-containing protein</fullName>
    </recommendedName>
</protein>
<dbReference type="CDD" id="cd17356">
    <property type="entry name" value="MFS_HXT"/>
    <property type="match status" value="1"/>
</dbReference>
<feature type="transmembrane region" description="Helical" evidence="9">
    <location>
        <begin position="432"/>
        <end position="454"/>
    </location>
</feature>
<evidence type="ECO:0000256" key="7">
    <source>
        <dbReference type="RuleBase" id="RU003346"/>
    </source>
</evidence>
<evidence type="ECO:0000256" key="5">
    <source>
        <dbReference type="ARBA" id="ARBA00022989"/>
    </source>
</evidence>
<feature type="domain" description="Major facilitator superfamily (MFS) profile" evidence="10">
    <location>
        <begin position="39"/>
        <end position="485"/>
    </location>
</feature>
<keyword evidence="12" id="KW-1185">Reference proteome</keyword>
<dbReference type="Pfam" id="PF00083">
    <property type="entry name" value="Sugar_tr"/>
    <property type="match status" value="1"/>
</dbReference>
<dbReference type="EMBL" id="JAXOVC010000002">
    <property type="protein sequence ID" value="KAK4505675.1"/>
    <property type="molecule type" value="Genomic_DNA"/>
</dbReference>
<feature type="transmembrane region" description="Helical" evidence="9">
    <location>
        <begin position="296"/>
        <end position="318"/>
    </location>
</feature>
<feature type="transmembrane region" description="Helical" evidence="9">
    <location>
        <begin position="115"/>
        <end position="132"/>
    </location>
</feature>
<organism evidence="11 12">
    <name type="scientific">Zasmidium cellare</name>
    <name type="common">Wine cellar mold</name>
    <name type="synonym">Racodium cellare</name>
    <dbReference type="NCBI Taxonomy" id="395010"/>
    <lineage>
        <taxon>Eukaryota</taxon>
        <taxon>Fungi</taxon>
        <taxon>Dikarya</taxon>
        <taxon>Ascomycota</taxon>
        <taxon>Pezizomycotina</taxon>
        <taxon>Dothideomycetes</taxon>
        <taxon>Dothideomycetidae</taxon>
        <taxon>Mycosphaerellales</taxon>
        <taxon>Mycosphaerellaceae</taxon>
        <taxon>Zasmidium</taxon>
    </lineage>
</organism>
<keyword evidence="4 9" id="KW-0812">Transmembrane</keyword>
<dbReference type="InterPro" id="IPR050360">
    <property type="entry name" value="MFS_Sugar_Transporters"/>
</dbReference>
<feature type="compositionally biased region" description="Polar residues" evidence="8">
    <location>
        <begin position="513"/>
        <end position="526"/>
    </location>
</feature>
<evidence type="ECO:0000256" key="2">
    <source>
        <dbReference type="ARBA" id="ARBA00010992"/>
    </source>
</evidence>
<dbReference type="PANTHER" id="PTHR48022:SF92">
    <property type="entry name" value="LOW AFFINITY GLUCOSE TRANSPORTER MSTE"/>
    <property type="match status" value="1"/>
</dbReference>
<feature type="transmembrane region" description="Helical" evidence="9">
    <location>
        <begin position="460"/>
        <end position="482"/>
    </location>
</feature>
<feature type="region of interest" description="Disordered" evidence="8">
    <location>
        <begin position="508"/>
        <end position="549"/>
    </location>
</feature>
<gene>
    <name evidence="11" type="ORF">PRZ48_003640</name>
</gene>
<proteinExistence type="inferred from homology"/>
<reference evidence="11 12" key="1">
    <citation type="journal article" date="2023" name="G3 (Bethesda)">
        <title>A chromosome-level genome assembly of Zasmidium syzygii isolated from banana leaves.</title>
        <authorList>
            <person name="van Westerhoven A.C."/>
            <person name="Mehrabi R."/>
            <person name="Talebi R."/>
            <person name="Steentjes M.B.F."/>
            <person name="Corcolon B."/>
            <person name="Chong P.A."/>
            <person name="Kema G.H.J."/>
            <person name="Seidl M.F."/>
        </authorList>
    </citation>
    <scope>NUCLEOTIDE SEQUENCE [LARGE SCALE GENOMIC DNA]</scope>
    <source>
        <strain evidence="11 12">P124</strain>
    </source>
</reference>
<feature type="transmembrane region" description="Helical" evidence="9">
    <location>
        <begin position="358"/>
        <end position="377"/>
    </location>
</feature>
<evidence type="ECO:0000313" key="12">
    <source>
        <dbReference type="Proteomes" id="UP001305779"/>
    </source>
</evidence>
<dbReference type="PRINTS" id="PR00171">
    <property type="entry name" value="SUGRTRNSPORT"/>
</dbReference>
<keyword evidence="5 9" id="KW-1133">Transmembrane helix</keyword>
<comment type="subcellular location">
    <subcellularLocation>
        <location evidence="1">Membrane</location>
        <topology evidence="1">Multi-pass membrane protein</topology>
    </subcellularLocation>
</comment>
<dbReference type="PANTHER" id="PTHR48022">
    <property type="entry name" value="PLASTIDIC GLUCOSE TRANSPORTER 4"/>
    <property type="match status" value="1"/>
</dbReference>
<comment type="caution">
    <text evidence="11">The sequence shown here is derived from an EMBL/GenBank/DDBJ whole genome shotgun (WGS) entry which is preliminary data.</text>
</comment>
<evidence type="ECO:0000256" key="8">
    <source>
        <dbReference type="SAM" id="MobiDB-lite"/>
    </source>
</evidence>
<feature type="transmembrane region" description="Helical" evidence="9">
    <location>
        <begin position="138"/>
        <end position="162"/>
    </location>
</feature>
<feature type="transmembrane region" description="Helical" evidence="9">
    <location>
        <begin position="397"/>
        <end position="420"/>
    </location>
</feature>
<feature type="transmembrane region" description="Helical" evidence="9">
    <location>
        <begin position="169"/>
        <end position="188"/>
    </location>
</feature>
<evidence type="ECO:0000256" key="1">
    <source>
        <dbReference type="ARBA" id="ARBA00004141"/>
    </source>
</evidence>
<feature type="transmembrane region" description="Helical" evidence="9">
    <location>
        <begin position="83"/>
        <end position="103"/>
    </location>
</feature>
<accession>A0ABR0EWN9</accession>
<dbReference type="InterPro" id="IPR005828">
    <property type="entry name" value="MFS_sugar_transport-like"/>
</dbReference>
<dbReference type="NCBIfam" id="TIGR00879">
    <property type="entry name" value="SP"/>
    <property type="match status" value="1"/>
</dbReference>
<dbReference type="SUPFAM" id="SSF103473">
    <property type="entry name" value="MFS general substrate transporter"/>
    <property type="match status" value="1"/>
</dbReference>
<comment type="similarity">
    <text evidence="2 7">Belongs to the major facilitator superfamily. Sugar transporter (TC 2.A.1.1) family.</text>
</comment>
<dbReference type="Proteomes" id="UP001305779">
    <property type="component" value="Unassembled WGS sequence"/>
</dbReference>
<feature type="transmembrane region" description="Helical" evidence="9">
    <location>
        <begin position="330"/>
        <end position="351"/>
    </location>
</feature>
<sequence length="549" mass="59993">MPFLKRTEREAQQANQLEKAPSPTNAATGQKVTFIAVYLGLVASIGGFMFGYVSGQISGFFQMEDYAQRFGELQNDGSYTFSAVRQGTITALLCAGCLCGALIAGKIADTLGRRLSISCSAFFCCIGTVIEISSNTSWVQFAIGRLVNGFGIGSLSVLVPMYQSESSPAIIRGVLVSSYQLFITLGIWTAEMVCYGTHDKTNSASWRIPNGLSFLWALILGAGILFLPESPRFAYRVGRVEEARNTLARLGGLAPDSREINMLINEIRVKLEEETAGADTAWHEIFTGPKMFYRTVLGIVLQAGQQLTGANFFFYYGTTIFKATGLNDSYVTQIILGTVNVVCTFGGLYVVQKCGRRNALMAGAAWMFMCFMIYSFVGHFALSQSDPASTPAPGNVLIVFSCLFIAAFASTWGPIVWAVVGELYPSRYRAPCMALATASNWLWNFLISFFTRFITDAIDYLYGLVFGGCCLALFAIVFFFVIETKDRSLEEIDTMYILGVNPITSAKWDGSKLPQSNDTSGRNSSDAADAERQNSVAPVERVPTKTIEE</sequence>
<dbReference type="Gene3D" id="1.20.1250.20">
    <property type="entry name" value="MFS general substrate transporter like domains"/>
    <property type="match status" value="1"/>
</dbReference>
<feature type="transmembrane region" description="Helical" evidence="9">
    <location>
        <begin position="32"/>
        <end position="53"/>
    </location>
</feature>
<evidence type="ECO:0000259" key="10">
    <source>
        <dbReference type="PROSITE" id="PS50850"/>
    </source>
</evidence>
<feature type="transmembrane region" description="Helical" evidence="9">
    <location>
        <begin position="208"/>
        <end position="227"/>
    </location>
</feature>
<evidence type="ECO:0000256" key="6">
    <source>
        <dbReference type="ARBA" id="ARBA00023136"/>
    </source>
</evidence>
<evidence type="ECO:0000256" key="4">
    <source>
        <dbReference type="ARBA" id="ARBA00022692"/>
    </source>
</evidence>